<dbReference type="AlphaFoldDB" id="A0A4C1VBJ7"/>
<dbReference type="EMBL" id="BGZK01000311">
    <property type="protein sequence ID" value="GBP35900.1"/>
    <property type="molecule type" value="Genomic_DNA"/>
</dbReference>
<reference evidence="1 2" key="1">
    <citation type="journal article" date="2019" name="Commun. Biol.">
        <title>The bagworm genome reveals a unique fibroin gene that provides high tensile strength.</title>
        <authorList>
            <person name="Kono N."/>
            <person name="Nakamura H."/>
            <person name="Ohtoshi R."/>
            <person name="Tomita M."/>
            <person name="Numata K."/>
            <person name="Arakawa K."/>
        </authorList>
    </citation>
    <scope>NUCLEOTIDE SEQUENCE [LARGE SCALE GENOMIC DNA]</scope>
</reference>
<evidence type="ECO:0000313" key="1">
    <source>
        <dbReference type="EMBL" id="GBP35900.1"/>
    </source>
</evidence>
<name>A0A4C1VBJ7_EUMVA</name>
<accession>A0A4C1VBJ7</accession>
<organism evidence="1 2">
    <name type="scientific">Eumeta variegata</name>
    <name type="common">Bagworm moth</name>
    <name type="synonym">Eumeta japonica</name>
    <dbReference type="NCBI Taxonomy" id="151549"/>
    <lineage>
        <taxon>Eukaryota</taxon>
        <taxon>Metazoa</taxon>
        <taxon>Ecdysozoa</taxon>
        <taxon>Arthropoda</taxon>
        <taxon>Hexapoda</taxon>
        <taxon>Insecta</taxon>
        <taxon>Pterygota</taxon>
        <taxon>Neoptera</taxon>
        <taxon>Endopterygota</taxon>
        <taxon>Lepidoptera</taxon>
        <taxon>Glossata</taxon>
        <taxon>Ditrysia</taxon>
        <taxon>Tineoidea</taxon>
        <taxon>Psychidae</taxon>
        <taxon>Oiketicinae</taxon>
        <taxon>Eumeta</taxon>
    </lineage>
</organism>
<gene>
    <name evidence="1" type="ORF">EVAR_23149_1</name>
</gene>
<evidence type="ECO:0000313" key="2">
    <source>
        <dbReference type="Proteomes" id="UP000299102"/>
    </source>
</evidence>
<comment type="caution">
    <text evidence="1">The sequence shown here is derived from an EMBL/GenBank/DDBJ whole genome shotgun (WGS) entry which is preliminary data.</text>
</comment>
<keyword evidence="2" id="KW-1185">Reference proteome</keyword>
<protein>
    <submittedName>
        <fullName evidence="1">Uncharacterized protein</fullName>
    </submittedName>
</protein>
<dbReference type="Proteomes" id="UP000299102">
    <property type="component" value="Unassembled WGS sequence"/>
</dbReference>
<proteinExistence type="predicted"/>
<sequence length="118" mass="13440">MSAFWGSHWTRGTWLTSEKFHVILRCHSRSQIVHIGIIALTGDQSEAKHRGGRYGRTANWLSDRMWHSCVKNAKCMAIPPRLKYMQLKVQADTPSINFSEIGASVTIVLRPPHMKLVL</sequence>